<dbReference type="RefSeq" id="XP_025549292.1">
    <property type="nucleotide sequence ID" value="XM_025700692.1"/>
</dbReference>
<name>A0A395HTI9_ASPHC</name>
<feature type="region of interest" description="Disordered" evidence="1">
    <location>
        <begin position="1"/>
        <end position="21"/>
    </location>
</feature>
<gene>
    <name evidence="2" type="ORF">BO97DRAFT_479415</name>
</gene>
<dbReference type="GeneID" id="37204981"/>
<protein>
    <submittedName>
        <fullName evidence="2">Uncharacterized protein</fullName>
    </submittedName>
</protein>
<dbReference type="VEuPathDB" id="FungiDB:BO97DRAFT_479415"/>
<dbReference type="AlphaFoldDB" id="A0A395HTI9"/>
<evidence type="ECO:0000313" key="3">
    <source>
        <dbReference type="Proteomes" id="UP000248961"/>
    </source>
</evidence>
<dbReference type="EMBL" id="KZ824297">
    <property type="protein sequence ID" value="RAL10138.1"/>
    <property type="molecule type" value="Genomic_DNA"/>
</dbReference>
<reference evidence="2 3" key="1">
    <citation type="submission" date="2018-02" db="EMBL/GenBank/DDBJ databases">
        <title>The genomes of Aspergillus section Nigri reveals drivers in fungal speciation.</title>
        <authorList>
            <consortium name="DOE Joint Genome Institute"/>
            <person name="Vesth T.C."/>
            <person name="Nybo J."/>
            <person name="Theobald S."/>
            <person name="Brandl J."/>
            <person name="Frisvad J.C."/>
            <person name="Nielsen K.F."/>
            <person name="Lyhne E.K."/>
            <person name="Kogle M.E."/>
            <person name="Kuo A."/>
            <person name="Riley R."/>
            <person name="Clum A."/>
            <person name="Nolan M."/>
            <person name="Lipzen A."/>
            <person name="Salamov A."/>
            <person name="Henrissat B."/>
            <person name="Wiebenga A."/>
            <person name="De vries R.P."/>
            <person name="Grigoriev I.V."/>
            <person name="Mortensen U.H."/>
            <person name="Andersen M.R."/>
            <person name="Baker S.E."/>
        </authorList>
    </citation>
    <scope>NUCLEOTIDE SEQUENCE [LARGE SCALE GENOMIC DNA]</scope>
    <source>
        <strain evidence="2 3">CBS 101889</strain>
    </source>
</reference>
<accession>A0A395HTI9</accession>
<organism evidence="2 3">
    <name type="scientific">Aspergillus homomorphus (strain CBS 101889)</name>
    <dbReference type="NCBI Taxonomy" id="1450537"/>
    <lineage>
        <taxon>Eukaryota</taxon>
        <taxon>Fungi</taxon>
        <taxon>Dikarya</taxon>
        <taxon>Ascomycota</taxon>
        <taxon>Pezizomycotina</taxon>
        <taxon>Eurotiomycetes</taxon>
        <taxon>Eurotiomycetidae</taxon>
        <taxon>Eurotiales</taxon>
        <taxon>Aspergillaceae</taxon>
        <taxon>Aspergillus</taxon>
        <taxon>Aspergillus subgen. Circumdati</taxon>
    </lineage>
</organism>
<sequence length="65" mass="7571">MGSLQKHYPQRVMTSQKWDRPPLGSRMIKHSTVYEEHYKSRLGSVRRDEGLTHHVVSAGWLHVTS</sequence>
<proteinExistence type="predicted"/>
<evidence type="ECO:0000313" key="2">
    <source>
        <dbReference type="EMBL" id="RAL10138.1"/>
    </source>
</evidence>
<dbReference type="Proteomes" id="UP000248961">
    <property type="component" value="Unassembled WGS sequence"/>
</dbReference>
<keyword evidence="3" id="KW-1185">Reference proteome</keyword>
<evidence type="ECO:0000256" key="1">
    <source>
        <dbReference type="SAM" id="MobiDB-lite"/>
    </source>
</evidence>